<dbReference type="Proteomes" id="UP000182987">
    <property type="component" value="Chromosome"/>
</dbReference>
<dbReference type="AlphaFoldDB" id="A0A0G9HG95"/>
<dbReference type="PATRIC" id="fig|1440763.5.peg.138"/>
<dbReference type="KEGG" id="lrz:BJI69_06850"/>
<proteinExistence type="predicted"/>
<evidence type="ECO:0000313" key="2">
    <source>
        <dbReference type="Proteomes" id="UP000182987"/>
    </source>
</evidence>
<gene>
    <name evidence="1" type="ORF">BJI69_06850</name>
</gene>
<organism evidence="1 2">
    <name type="scientific">Luteibacter rhizovicinus DSM 16549</name>
    <dbReference type="NCBI Taxonomy" id="1440763"/>
    <lineage>
        <taxon>Bacteria</taxon>
        <taxon>Pseudomonadati</taxon>
        <taxon>Pseudomonadota</taxon>
        <taxon>Gammaproteobacteria</taxon>
        <taxon>Lysobacterales</taxon>
        <taxon>Rhodanobacteraceae</taxon>
        <taxon>Luteibacter</taxon>
    </lineage>
</organism>
<reference evidence="2" key="1">
    <citation type="submission" date="2016-09" db="EMBL/GenBank/DDBJ databases">
        <authorList>
            <person name="Lysoe E."/>
        </authorList>
    </citation>
    <scope>NUCLEOTIDE SEQUENCE [LARGE SCALE GENOMIC DNA]</scope>
    <source>
        <strain evidence="2">LJ96T</strain>
    </source>
</reference>
<protein>
    <submittedName>
        <fullName evidence="1">Uncharacterized protein</fullName>
    </submittedName>
</protein>
<dbReference type="EMBL" id="CP017480">
    <property type="protein sequence ID" value="APG03650.1"/>
    <property type="molecule type" value="Genomic_DNA"/>
</dbReference>
<sequence>MRWQPYVEASGKARPLNHLHPFRVRITLPASATSGEIDLDLEVGFSMHTFTRGRCATDAVATIYTNARECRTFDDLRYTLSHRLPEVIKDLPSRKCYHARNDNYLSVADITLQEAPCDYRRFFVLRRWSGKHAGSERPCVRLIVQSAYATPKSRKGREKLIRFQVLLHRTLGLTKGSKKAKAPHECGAPYTGIS</sequence>
<name>A0A0G9HG95_9GAMM</name>
<accession>A0A0G9HG95</accession>
<evidence type="ECO:0000313" key="1">
    <source>
        <dbReference type="EMBL" id="APG03650.1"/>
    </source>
</evidence>
<keyword evidence="2" id="KW-1185">Reference proteome</keyword>